<comment type="caution">
    <text evidence="1">The sequence shown here is derived from an EMBL/GenBank/DDBJ whole genome shotgun (WGS) entry which is preliminary data.</text>
</comment>
<dbReference type="Proteomes" id="UP001165960">
    <property type="component" value="Unassembled WGS sequence"/>
</dbReference>
<accession>A0ACC2TMP5</accession>
<evidence type="ECO:0000313" key="2">
    <source>
        <dbReference type="Proteomes" id="UP001165960"/>
    </source>
</evidence>
<dbReference type="EMBL" id="QTSX02002357">
    <property type="protein sequence ID" value="KAJ9075875.1"/>
    <property type="molecule type" value="Genomic_DNA"/>
</dbReference>
<proteinExistence type="predicted"/>
<protein>
    <submittedName>
        <fullName evidence="1">Uncharacterized protein</fullName>
    </submittedName>
</protein>
<name>A0ACC2TMP5_9FUNG</name>
<gene>
    <name evidence="1" type="ORF">DSO57_1031537</name>
</gene>
<sequence>MQAKYKKLQASHLLLLGNDNSFQLVPGYDPGHTMGTGEQEPHTFFTMLYWREVTVPSTLGSPLIEVDAADNPQTHVKDLTNCIIDIQATVNSLSPLALNRAIFPHCTKKGSKTPAKPLHSLNDLAHMVDERFVLVYPVGPLPLVAPSWEETLVNLD</sequence>
<evidence type="ECO:0000313" key="1">
    <source>
        <dbReference type="EMBL" id="KAJ9075875.1"/>
    </source>
</evidence>
<reference evidence="1" key="1">
    <citation type="submission" date="2022-04" db="EMBL/GenBank/DDBJ databases">
        <title>Genome of the entomopathogenic fungus Entomophthora muscae.</title>
        <authorList>
            <person name="Elya C."/>
            <person name="Lovett B.R."/>
            <person name="Lee E."/>
            <person name="Macias A.M."/>
            <person name="Hajek A.E."/>
            <person name="De Bivort B.L."/>
            <person name="Kasson M.T."/>
            <person name="De Fine Licht H.H."/>
            <person name="Stajich J.E."/>
        </authorList>
    </citation>
    <scope>NUCLEOTIDE SEQUENCE</scope>
    <source>
        <strain evidence="1">Berkeley</strain>
    </source>
</reference>
<organism evidence="1 2">
    <name type="scientific">Entomophthora muscae</name>
    <dbReference type="NCBI Taxonomy" id="34485"/>
    <lineage>
        <taxon>Eukaryota</taxon>
        <taxon>Fungi</taxon>
        <taxon>Fungi incertae sedis</taxon>
        <taxon>Zoopagomycota</taxon>
        <taxon>Entomophthoromycotina</taxon>
        <taxon>Entomophthoromycetes</taxon>
        <taxon>Entomophthorales</taxon>
        <taxon>Entomophthoraceae</taxon>
        <taxon>Entomophthora</taxon>
    </lineage>
</organism>
<keyword evidence="2" id="KW-1185">Reference proteome</keyword>